<sequence length="131" mass="14131">MPNMGINMPIMGTKAKLRSHSSPKHTSLAEALFSTTQQRVIAYLFGQPERSFFATELIELAGGGSGGVQRELARLADSGLVTVTRVGTQKHYQANPKSPIFAELCAIVQKTVGLAEPLRHALEAEVGSKRK</sequence>
<dbReference type="CDD" id="cd00090">
    <property type="entry name" value="HTH_ARSR"/>
    <property type="match status" value="1"/>
</dbReference>
<accession>A0A1F6UYE6</accession>
<evidence type="ECO:0000313" key="2">
    <source>
        <dbReference type="Proteomes" id="UP000179076"/>
    </source>
</evidence>
<dbReference type="InterPro" id="IPR011991">
    <property type="entry name" value="ArsR-like_HTH"/>
</dbReference>
<dbReference type="EMBL" id="MFSP01000177">
    <property type="protein sequence ID" value="OGI62402.1"/>
    <property type="molecule type" value="Genomic_DNA"/>
</dbReference>
<dbReference type="Proteomes" id="UP000179076">
    <property type="component" value="Unassembled WGS sequence"/>
</dbReference>
<dbReference type="GO" id="GO:0006355">
    <property type="term" value="P:regulation of DNA-templated transcription"/>
    <property type="evidence" value="ECO:0007669"/>
    <property type="project" value="UniProtKB-ARBA"/>
</dbReference>
<reference evidence="1 2" key="1">
    <citation type="journal article" date="2016" name="Nat. Commun.">
        <title>Thousands of microbial genomes shed light on interconnected biogeochemical processes in an aquifer system.</title>
        <authorList>
            <person name="Anantharaman K."/>
            <person name="Brown C.T."/>
            <person name="Hug L.A."/>
            <person name="Sharon I."/>
            <person name="Castelle C.J."/>
            <person name="Probst A.J."/>
            <person name="Thomas B.C."/>
            <person name="Singh A."/>
            <person name="Wilkins M.J."/>
            <person name="Karaoz U."/>
            <person name="Brodie E.L."/>
            <person name="Williams K.H."/>
            <person name="Hubbard S.S."/>
            <person name="Banfield J.F."/>
        </authorList>
    </citation>
    <scope>NUCLEOTIDE SEQUENCE [LARGE SCALE GENOMIC DNA]</scope>
</reference>
<proteinExistence type="predicted"/>
<dbReference type="AlphaFoldDB" id="A0A1F6UYE6"/>
<comment type="caution">
    <text evidence="1">The sequence shown here is derived from an EMBL/GenBank/DDBJ whole genome shotgun (WGS) entry which is preliminary data.</text>
</comment>
<gene>
    <name evidence="1" type="ORF">A2W18_04805</name>
</gene>
<name>A0A1F6UYE6_9PROT</name>
<dbReference type="Gene3D" id="1.10.10.10">
    <property type="entry name" value="Winged helix-like DNA-binding domain superfamily/Winged helix DNA-binding domain"/>
    <property type="match status" value="1"/>
</dbReference>
<evidence type="ECO:0000313" key="1">
    <source>
        <dbReference type="EMBL" id="OGI62402.1"/>
    </source>
</evidence>
<dbReference type="SUPFAM" id="SSF46785">
    <property type="entry name" value="Winged helix' DNA-binding domain"/>
    <property type="match status" value="1"/>
</dbReference>
<evidence type="ECO:0008006" key="3">
    <source>
        <dbReference type="Google" id="ProtNLM"/>
    </source>
</evidence>
<protein>
    <recommendedName>
        <fullName evidence="3">Transcriptional regulator</fullName>
    </recommendedName>
</protein>
<dbReference type="InterPro" id="IPR036388">
    <property type="entry name" value="WH-like_DNA-bd_sf"/>
</dbReference>
<organism evidence="1 2">
    <name type="scientific">Candidatus Muproteobacteria bacterium RBG_16_60_9</name>
    <dbReference type="NCBI Taxonomy" id="1817755"/>
    <lineage>
        <taxon>Bacteria</taxon>
        <taxon>Pseudomonadati</taxon>
        <taxon>Pseudomonadota</taxon>
        <taxon>Candidatus Muproteobacteria</taxon>
    </lineage>
</organism>
<dbReference type="InterPro" id="IPR036390">
    <property type="entry name" value="WH_DNA-bd_sf"/>
</dbReference>